<proteinExistence type="predicted"/>
<organism evidence="2 3">
    <name type="scientific">Oryza rufipogon</name>
    <name type="common">Brownbeard rice</name>
    <name type="synonym">Asian wild rice</name>
    <dbReference type="NCBI Taxonomy" id="4529"/>
    <lineage>
        <taxon>Eukaryota</taxon>
        <taxon>Viridiplantae</taxon>
        <taxon>Streptophyta</taxon>
        <taxon>Embryophyta</taxon>
        <taxon>Tracheophyta</taxon>
        <taxon>Spermatophyta</taxon>
        <taxon>Magnoliopsida</taxon>
        <taxon>Liliopsida</taxon>
        <taxon>Poales</taxon>
        <taxon>Poaceae</taxon>
        <taxon>BOP clade</taxon>
        <taxon>Oryzoideae</taxon>
        <taxon>Oryzeae</taxon>
        <taxon>Oryzinae</taxon>
        <taxon>Oryza</taxon>
    </lineage>
</organism>
<sequence length="325" mass="34619">MAPAHRHTACCALRSTPAAMLWGISYVLVKQLPGAPSPPVSAWPMPRRQGQGCCRQAPLPLKKPTTTVMPLPQLDGHDLAPTSWSEVSKALEVLPLKKPTTTVMPLPQLDGHDLAPTSWSSEVSKALEVIKPTLNSNTTENAKSPHGRRWRRGAEVVSAAGGSPVVVDGGEEADAMAQQQPVQDTVPLQHARMVDMGGGVMAPMPAPSTHYPARDRELLAGSAGAGAGEEEPSADAAADEEVERKGAALAASSAWSTTSTYLASMSRRRRKRPPATSSDVAWTVEDAVVNDELRSGTWMTKDTPVGKELRRGMWMTKDTTAGDEL</sequence>
<name>A0A0E0PDF1_ORYRU</name>
<evidence type="ECO:0000313" key="3">
    <source>
        <dbReference type="Proteomes" id="UP000008022"/>
    </source>
</evidence>
<dbReference type="AlphaFoldDB" id="A0A0E0PDF1"/>
<keyword evidence="3" id="KW-1185">Reference proteome</keyword>
<dbReference type="EnsemblPlants" id="ORUFI04G25310.1">
    <property type="protein sequence ID" value="ORUFI04G25310.1"/>
    <property type="gene ID" value="ORUFI04G25310"/>
</dbReference>
<accession>A0A0E0PDF1</accession>
<dbReference type="Proteomes" id="UP000008022">
    <property type="component" value="Unassembled WGS sequence"/>
</dbReference>
<dbReference type="Gramene" id="ORUFI04G25310.1">
    <property type="protein sequence ID" value="ORUFI04G25310.1"/>
    <property type="gene ID" value="ORUFI04G25310"/>
</dbReference>
<feature type="compositionally biased region" description="Acidic residues" evidence="1">
    <location>
        <begin position="228"/>
        <end position="241"/>
    </location>
</feature>
<evidence type="ECO:0000313" key="2">
    <source>
        <dbReference type="EnsemblPlants" id="ORUFI04G25310.1"/>
    </source>
</evidence>
<feature type="region of interest" description="Disordered" evidence="1">
    <location>
        <begin position="223"/>
        <end position="250"/>
    </location>
</feature>
<evidence type="ECO:0000256" key="1">
    <source>
        <dbReference type="SAM" id="MobiDB-lite"/>
    </source>
</evidence>
<protein>
    <submittedName>
        <fullName evidence="2">Uncharacterized protein</fullName>
    </submittedName>
</protein>
<reference evidence="3" key="1">
    <citation type="submission" date="2013-06" db="EMBL/GenBank/DDBJ databases">
        <authorList>
            <person name="Zhao Q."/>
        </authorList>
    </citation>
    <scope>NUCLEOTIDE SEQUENCE</scope>
    <source>
        <strain evidence="3">cv. W1943</strain>
    </source>
</reference>
<dbReference type="HOGENOM" id="CLU_856303_0_0_1"/>
<reference evidence="2" key="2">
    <citation type="submission" date="2015-06" db="UniProtKB">
        <authorList>
            <consortium name="EnsemblPlants"/>
        </authorList>
    </citation>
    <scope>IDENTIFICATION</scope>
</reference>